<evidence type="ECO:0000256" key="1">
    <source>
        <dbReference type="ARBA" id="ARBA00022729"/>
    </source>
</evidence>
<feature type="domain" description="M23ase beta-sheet core" evidence="2">
    <location>
        <begin position="162"/>
        <end position="257"/>
    </location>
</feature>
<dbReference type="EMBL" id="BAAACF010000002">
    <property type="protein sequence ID" value="GAA0726409.1"/>
    <property type="molecule type" value="Genomic_DNA"/>
</dbReference>
<evidence type="ECO:0000259" key="2">
    <source>
        <dbReference type="Pfam" id="PF01551"/>
    </source>
</evidence>
<evidence type="ECO:0000313" key="4">
    <source>
        <dbReference type="Proteomes" id="UP001500339"/>
    </source>
</evidence>
<dbReference type="InterPro" id="IPR011055">
    <property type="entry name" value="Dup_hybrid_motif"/>
</dbReference>
<dbReference type="Pfam" id="PF01551">
    <property type="entry name" value="Peptidase_M23"/>
    <property type="match status" value="1"/>
</dbReference>
<gene>
    <name evidence="3" type="ORF">GCM10008905_22980</name>
</gene>
<protein>
    <recommendedName>
        <fullName evidence="2">M23ase beta-sheet core domain-containing protein</fullName>
    </recommendedName>
</protein>
<evidence type="ECO:0000313" key="3">
    <source>
        <dbReference type="EMBL" id="GAA0726409.1"/>
    </source>
</evidence>
<reference evidence="3 4" key="1">
    <citation type="journal article" date="2019" name="Int. J. Syst. Evol. Microbiol.">
        <title>The Global Catalogue of Microorganisms (GCM) 10K type strain sequencing project: providing services to taxonomists for standard genome sequencing and annotation.</title>
        <authorList>
            <consortium name="The Broad Institute Genomics Platform"/>
            <consortium name="The Broad Institute Genome Sequencing Center for Infectious Disease"/>
            <person name="Wu L."/>
            <person name="Ma J."/>
        </authorList>
    </citation>
    <scope>NUCLEOTIDE SEQUENCE [LARGE SCALE GENOMIC DNA]</scope>
    <source>
        <strain evidence="3 4">JCM 1405</strain>
    </source>
</reference>
<proteinExistence type="predicted"/>
<dbReference type="Proteomes" id="UP001500339">
    <property type="component" value="Unassembled WGS sequence"/>
</dbReference>
<dbReference type="PANTHER" id="PTHR21666:SF289">
    <property type="entry name" value="L-ALA--D-GLU ENDOPEPTIDASE"/>
    <property type="match status" value="1"/>
</dbReference>
<name>A0ABN1J268_9CLOT</name>
<keyword evidence="1" id="KW-0732">Signal</keyword>
<organism evidence="3 4">
    <name type="scientific">Clostridium malenominatum</name>
    <dbReference type="NCBI Taxonomy" id="1539"/>
    <lineage>
        <taxon>Bacteria</taxon>
        <taxon>Bacillati</taxon>
        <taxon>Bacillota</taxon>
        <taxon>Clostridia</taxon>
        <taxon>Eubacteriales</taxon>
        <taxon>Clostridiaceae</taxon>
        <taxon>Clostridium</taxon>
    </lineage>
</organism>
<comment type="caution">
    <text evidence="3">The sequence shown here is derived from an EMBL/GenBank/DDBJ whole genome shotgun (WGS) entry which is preliminary data.</text>
</comment>
<dbReference type="InterPro" id="IPR016047">
    <property type="entry name" value="M23ase_b-sheet_dom"/>
</dbReference>
<sequence>MRKIRKGNSIILLLTLVLTIILMSIINSTYKVNRTVQSHKIANEDVINKEAIIVKSDGVKVATLQSEEDISALLEIIKEESIKNSNMTKVNEVILNNKITYYTDIVSEDEIREPKYFAYNIINGHDDVWSISFTVKGEKAKDSNPVLSRGTISSTFGMRWGRMHKGIDIAAPKGTPIHAILPGKVIFSGWESGYGYVVKIEDEEDRITIYGHCSKLFVKKGEIIKEGDKIAEVGSTGNSTGPHLHFEVRIKGEPVDPSNYIK</sequence>
<keyword evidence="4" id="KW-1185">Reference proteome</keyword>
<dbReference type="PANTHER" id="PTHR21666">
    <property type="entry name" value="PEPTIDASE-RELATED"/>
    <property type="match status" value="1"/>
</dbReference>
<dbReference type="RefSeq" id="WP_343769822.1">
    <property type="nucleotide sequence ID" value="NZ_BAAACF010000002.1"/>
</dbReference>
<dbReference type="CDD" id="cd12797">
    <property type="entry name" value="M23_peptidase"/>
    <property type="match status" value="1"/>
</dbReference>
<dbReference type="Gene3D" id="2.70.70.10">
    <property type="entry name" value="Glucose Permease (Domain IIA)"/>
    <property type="match status" value="1"/>
</dbReference>
<dbReference type="InterPro" id="IPR050570">
    <property type="entry name" value="Cell_wall_metabolism_enzyme"/>
</dbReference>
<dbReference type="SUPFAM" id="SSF51261">
    <property type="entry name" value="Duplicated hybrid motif"/>
    <property type="match status" value="1"/>
</dbReference>
<accession>A0ABN1J268</accession>